<dbReference type="Gene3D" id="3.20.20.80">
    <property type="entry name" value="Glycosidases"/>
    <property type="match status" value="1"/>
</dbReference>
<evidence type="ECO:0000256" key="5">
    <source>
        <dbReference type="ARBA" id="ARBA00022801"/>
    </source>
</evidence>
<dbReference type="AlphaFoldDB" id="A0A6C2UK05"/>
<dbReference type="PANTHER" id="PTHR10030">
    <property type="entry name" value="ALPHA-L-FUCOSIDASE"/>
    <property type="match status" value="1"/>
</dbReference>
<dbReference type="InterPro" id="IPR031919">
    <property type="entry name" value="Fucosidase_C"/>
</dbReference>
<dbReference type="InterPro" id="IPR013780">
    <property type="entry name" value="Glyco_hydro_b"/>
</dbReference>
<evidence type="ECO:0000313" key="10">
    <source>
        <dbReference type="EMBL" id="VGO19644.1"/>
    </source>
</evidence>
<feature type="domain" description="Glycoside hydrolase family 29 N-terminal" evidence="8">
    <location>
        <begin position="15"/>
        <end position="384"/>
    </location>
</feature>
<evidence type="ECO:0000256" key="6">
    <source>
        <dbReference type="ARBA" id="ARBA00023295"/>
    </source>
</evidence>
<evidence type="ECO:0000256" key="2">
    <source>
        <dbReference type="ARBA" id="ARBA00007951"/>
    </source>
</evidence>
<dbReference type="GO" id="GO:0006004">
    <property type="term" value="P:fucose metabolic process"/>
    <property type="evidence" value="ECO:0007669"/>
    <property type="project" value="InterPro"/>
</dbReference>
<dbReference type="InterPro" id="IPR017853">
    <property type="entry name" value="GH"/>
</dbReference>
<dbReference type="GO" id="GO:0016139">
    <property type="term" value="P:glycoside catabolic process"/>
    <property type="evidence" value="ECO:0007669"/>
    <property type="project" value="TreeGrafter"/>
</dbReference>
<dbReference type="GO" id="GO:0004560">
    <property type="term" value="F:alpha-L-fucosidase activity"/>
    <property type="evidence" value="ECO:0007669"/>
    <property type="project" value="InterPro"/>
</dbReference>
<keyword evidence="6" id="KW-0326">Glycosidase</keyword>
<dbReference type="GO" id="GO:0005764">
    <property type="term" value="C:lysosome"/>
    <property type="evidence" value="ECO:0007669"/>
    <property type="project" value="TreeGrafter"/>
</dbReference>
<dbReference type="Pfam" id="PF01120">
    <property type="entry name" value="Alpha_L_fucos"/>
    <property type="match status" value="1"/>
</dbReference>
<reference evidence="10 11" key="1">
    <citation type="submission" date="2019-04" db="EMBL/GenBank/DDBJ databases">
        <authorList>
            <person name="Van Vliet M D."/>
        </authorList>
    </citation>
    <scope>NUCLEOTIDE SEQUENCE [LARGE SCALE GENOMIC DNA]</scope>
    <source>
        <strain evidence="10 11">F21</strain>
    </source>
</reference>
<evidence type="ECO:0000256" key="7">
    <source>
        <dbReference type="SAM" id="SignalP"/>
    </source>
</evidence>
<dbReference type="Gene3D" id="2.60.40.1180">
    <property type="entry name" value="Golgi alpha-mannosidase II"/>
    <property type="match status" value="1"/>
</dbReference>
<evidence type="ECO:0000313" key="11">
    <source>
        <dbReference type="Proteomes" id="UP000346198"/>
    </source>
</evidence>
<evidence type="ECO:0000259" key="9">
    <source>
        <dbReference type="Pfam" id="PF16757"/>
    </source>
</evidence>
<comment type="similarity">
    <text evidence="2">Belongs to the glycosyl hydrolase 29 family.</text>
</comment>
<evidence type="ECO:0000259" key="8">
    <source>
        <dbReference type="Pfam" id="PF01120"/>
    </source>
</evidence>
<keyword evidence="5" id="KW-0378">Hydrolase</keyword>
<evidence type="ECO:0000256" key="1">
    <source>
        <dbReference type="ARBA" id="ARBA00004071"/>
    </source>
</evidence>
<dbReference type="EMBL" id="CAAHFH010000001">
    <property type="protein sequence ID" value="VGO19644.1"/>
    <property type="molecule type" value="Genomic_DNA"/>
</dbReference>
<comment type="function">
    <text evidence="1">Alpha-L-fucosidase is responsible for hydrolyzing the alpha-1,6-linked fucose joined to the reducing-end N-acetylglucosamine of the carbohydrate moieties of glycoproteins.</text>
</comment>
<dbReference type="InterPro" id="IPR057739">
    <property type="entry name" value="Glyco_hydro_29_N"/>
</dbReference>
<dbReference type="SUPFAM" id="SSF51445">
    <property type="entry name" value="(Trans)glycosidases"/>
    <property type="match status" value="1"/>
</dbReference>
<keyword evidence="4 7" id="KW-0732">Signal</keyword>
<accession>A0A6C2UK05</accession>
<organism evidence="10 11">
    <name type="scientific">Pontiella sulfatireligans</name>
    <dbReference type="NCBI Taxonomy" id="2750658"/>
    <lineage>
        <taxon>Bacteria</taxon>
        <taxon>Pseudomonadati</taxon>
        <taxon>Kiritimatiellota</taxon>
        <taxon>Kiritimatiellia</taxon>
        <taxon>Kiritimatiellales</taxon>
        <taxon>Pontiellaceae</taxon>
        <taxon>Pontiella</taxon>
    </lineage>
</organism>
<keyword evidence="11" id="KW-1185">Reference proteome</keyword>
<dbReference type="EC" id="3.2.1.51" evidence="3"/>
<dbReference type="InterPro" id="IPR016286">
    <property type="entry name" value="FUC_metazoa-typ"/>
</dbReference>
<feature type="domain" description="Alpha-L-fucosidase C-terminal" evidence="9">
    <location>
        <begin position="425"/>
        <end position="508"/>
    </location>
</feature>
<dbReference type="PRINTS" id="PR00741">
    <property type="entry name" value="GLHYDRLASE29"/>
</dbReference>
<feature type="chain" id="PRO_5025681639" description="alpha-L-fucosidase" evidence="7">
    <location>
        <begin position="20"/>
        <end position="508"/>
    </location>
</feature>
<evidence type="ECO:0000256" key="3">
    <source>
        <dbReference type="ARBA" id="ARBA00012662"/>
    </source>
</evidence>
<dbReference type="InterPro" id="IPR000933">
    <property type="entry name" value="Glyco_hydro_29"/>
</dbReference>
<gene>
    <name evidence="10" type="ORF">SCARR_01703</name>
</gene>
<protein>
    <recommendedName>
        <fullName evidence="3">alpha-L-fucosidase</fullName>
        <ecNumber evidence="3">3.2.1.51</ecNumber>
    </recommendedName>
</protein>
<dbReference type="Proteomes" id="UP000346198">
    <property type="component" value="Unassembled WGS sequence"/>
</dbReference>
<dbReference type="SMART" id="SM00812">
    <property type="entry name" value="Alpha_L_fucos"/>
    <property type="match status" value="1"/>
</dbReference>
<sequence length="508" mass="58111">MKKTHIGLVVVWLATAAFAQGVFEGRWESLSAQEVPEWMKDAKFGVYTHWSVFSVPAKGGPDYIKNLYSGPDKDVKGIYSHHVEKYGTLDQFGYKDFVPLFTAENFNADEWVGLMHEAGAKFGGILLVHHDGFCLWDSEFTPWNSMDKGPKRDIYGEIAQAVGKYDDMKLLATFHHERTFGYATGFMTKSKTPMEEKKTWDVYDPAYNDFYWNTEVGAKGEDFAAAWEGKIKEVVDKYQPDCIWFDGIDTKKGVLPEQLVMDTFAYYYNESIKRGQEPIICNKHAGDFNFPEEFGMRCFENAREMPYDVGPWFLSDRAIAYPWSYVENKKYKDGPDYHTRSLIDLVSRGGVFLLSLTPKGDGSIPPEEVAIMKGMGRWLKVNSEAIHATRPWKVFAEGMTDMRARKKSKSGKDMPVWNYRQPWTAQDIRFTQSKDGKTVYAISLNWPEDGKVVVKSLRAGSEHYPNEIKSVSMVGSDERLNWSRTAEGLEVTFPKEKPCDWAFALKIQ</sequence>
<proteinExistence type="inferred from homology"/>
<feature type="signal peptide" evidence="7">
    <location>
        <begin position="1"/>
        <end position="19"/>
    </location>
</feature>
<name>A0A6C2UK05_9BACT</name>
<dbReference type="PIRSF" id="PIRSF001092">
    <property type="entry name" value="Alpha-L-fucosidase"/>
    <property type="match status" value="1"/>
</dbReference>
<evidence type="ECO:0000256" key="4">
    <source>
        <dbReference type="ARBA" id="ARBA00022729"/>
    </source>
</evidence>
<dbReference type="Pfam" id="PF16757">
    <property type="entry name" value="Fucosidase_C"/>
    <property type="match status" value="1"/>
</dbReference>
<dbReference type="PANTHER" id="PTHR10030:SF37">
    <property type="entry name" value="ALPHA-L-FUCOSIDASE-RELATED"/>
    <property type="match status" value="1"/>
</dbReference>
<dbReference type="RefSeq" id="WP_136061026.1">
    <property type="nucleotide sequence ID" value="NZ_CAAHFH010000001.1"/>
</dbReference>